<dbReference type="GO" id="GO:0005777">
    <property type="term" value="C:peroxisome"/>
    <property type="evidence" value="ECO:0007669"/>
    <property type="project" value="EnsemblFungi"/>
</dbReference>
<dbReference type="GO" id="GO:0031509">
    <property type="term" value="P:subtelomeric heterochromatin formation"/>
    <property type="evidence" value="ECO:0007669"/>
    <property type="project" value="EnsemblFungi"/>
</dbReference>
<evidence type="ECO:0000256" key="5">
    <source>
        <dbReference type="ARBA" id="ARBA00037900"/>
    </source>
</evidence>
<dbReference type="EC" id="3.5.1.19" evidence="6"/>
<comment type="similarity">
    <text evidence="1">Belongs to the isochorismatase family.</text>
</comment>
<dbReference type="GO" id="GO:0000781">
    <property type="term" value="C:chromosome, telomeric region"/>
    <property type="evidence" value="ECO:0007669"/>
    <property type="project" value="GOC"/>
</dbReference>
<evidence type="ECO:0000256" key="7">
    <source>
        <dbReference type="ARBA" id="ARBA00043224"/>
    </source>
</evidence>
<dbReference type="EMBL" id="CP014500">
    <property type="protein sequence ID" value="ANB11436.1"/>
    <property type="molecule type" value="Genomic_DNA"/>
</dbReference>
<protein>
    <recommendedName>
        <fullName evidence="6">nicotinamidase</fullName>
        <ecNumber evidence="6">3.5.1.19</ecNumber>
    </recommendedName>
    <alternativeName>
        <fullName evidence="7">Nicotinamide deamidase</fullName>
    </alternativeName>
</protein>
<dbReference type="InterPro" id="IPR052347">
    <property type="entry name" value="Isochorismatase_Nicotinamidase"/>
</dbReference>
<dbReference type="Pfam" id="PF00857">
    <property type="entry name" value="Isochorismatase"/>
    <property type="match status" value="1"/>
</dbReference>
<evidence type="ECO:0000256" key="3">
    <source>
        <dbReference type="ARBA" id="ARBA00022723"/>
    </source>
</evidence>
<keyword evidence="4" id="KW-0378">Hydrolase</keyword>
<comment type="pathway">
    <text evidence="5">Cofactor biosynthesis; nicotinate biosynthesis; nicotinate from nicotinamide: step 1/1.</text>
</comment>
<dbReference type="InterPro" id="IPR000868">
    <property type="entry name" value="Isochorismatase-like_dom"/>
</dbReference>
<dbReference type="GO" id="GO:0005634">
    <property type="term" value="C:nucleus"/>
    <property type="evidence" value="ECO:0007669"/>
    <property type="project" value="EnsemblFungi"/>
</dbReference>
<dbReference type="RefSeq" id="XP_018733913.1">
    <property type="nucleotide sequence ID" value="XM_018881310.1"/>
</dbReference>
<sequence>MSTDTYKPALIVVDVQEDFLPPSGSLAVKDGREVIPIINELIKLPCWSTVIASLDWHPRDHVSFASNHGLQPFTTKTLPPPSSSVEKEPREFMLWPDHCVQDTPGAQLTDELNQERISHIVKKGTLSTSEYYSGFQDTWGIDHTNMEDILRQSKATDVYVVGLAFDYCVFHTAIDAAAKGFNTFIIREATKAVNSENDSQTIHELEKRHVKVISLNGPELAHLLSKSDTT</sequence>
<dbReference type="PANTHER" id="PTHR11080:SF2">
    <property type="entry name" value="LD05707P"/>
    <property type="match status" value="1"/>
</dbReference>
<keyword evidence="2" id="KW-0662">Pyridine nucleotide biosynthesis</keyword>
<evidence type="ECO:0000313" key="9">
    <source>
        <dbReference type="EMBL" id="ANB11436.1"/>
    </source>
</evidence>
<evidence type="ECO:0000313" key="10">
    <source>
        <dbReference type="Proteomes" id="UP000189580"/>
    </source>
</evidence>
<dbReference type="GO" id="GO:1904524">
    <property type="term" value="P:negative regulation of DNA amplification"/>
    <property type="evidence" value="ECO:0007669"/>
    <property type="project" value="EnsemblFungi"/>
</dbReference>
<evidence type="ECO:0000256" key="4">
    <source>
        <dbReference type="ARBA" id="ARBA00022801"/>
    </source>
</evidence>
<dbReference type="KEGG" id="slb:AWJ20_4246"/>
<dbReference type="GeneID" id="30036357"/>
<evidence type="ECO:0000256" key="1">
    <source>
        <dbReference type="ARBA" id="ARBA00006336"/>
    </source>
</evidence>
<dbReference type="GO" id="GO:0008936">
    <property type="term" value="F:nicotinamidase activity"/>
    <property type="evidence" value="ECO:0007669"/>
    <property type="project" value="UniProtKB-EC"/>
</dbReference>
<keyword evidence="3" id="KW-0479">Metal-binding</keyword>
<name>A0A167CAQ1_9ASCO</name>
<dbReference type="GO" id="GO:0000183">
    <property type="term" value="P:rDNA heterochromatin formation"/>
    <property type="evidence" value="ECO:0007669"/>
    <property type="project" value="EnsemblFungi"/>
</dbReference>
<reference evidence="9 10" key="1">
    <citation type="submission" date="2016-02" db="EMBL/GenBank/DDBJ databases">
        <title>Complete genome sequence and transcriptome regulation of the pentose utilising yeast Sugiyamaella lignohabitans.</title>
        <authorList>
            <person name="Bellasio M."/>
            <person name="Peymann A."/>
            <person name="Valli M."/>
            <person name="Sipitzky M."/>
            <person name="Graf A."/>
            <person name="Sauer M."/>
            <person name="Marx H."/>
            <person name="Mattanovich D."/>
        </authorList>
    </citation>
    <scope>NUCLEOTIDE SEQUENCE [LARGE SCALE GENOMIC DNA]</scope>
    <source>
        <strain evidence="9 10">CBS 10342</strain>
    </source>
</reference>
<gene>
    <name evidence="9" type="primary">PNC1</name>
    <name evidence="9" type="ORF">AWJ20_4246</name>
</gene>
<dbReference type="PANTHER" id="PTHR11080">
    <property type="entry name" value="PYRAZINAMIDASE/NICOTINAMIDASE"/>
    <property type="match status" value="1"/>
</dbReference>
<dbReference type="SUPFAM" id="SSF52499">
    <property type="entry name" value="Isochorismatase-like hydrolases"/>
    <property type="match status" value="1"/>
</dbReference>
<dbReference type="GO" id="GO:0019358">
    <property type="term" value="P:nicotinate nucleotide salvage"/>
    <property type="evidence" value="ECO:0007669"/>
    <property type="project" value="EnsemblFungi"/>
</dbReference>
<dbReference type="Gene3D" id="3.40.50.850">
    <property type="entry name" value="Isochorismatase-like"/>
    <property type="match status" value="1"/>
</dbReference>
<dbReference type="AlphaFoldDB" id="A0A167CAQ1"/>
<dbReference type="OrthoDB" id="3341310at2759"/>
<accession>A0A167CAQ1</accession>
<feature type="domain" description="Isochorismatase-like" evidence="8">
    <location>
        <begin position="9"/>
        <end position="215"/>
    </location>
</feature>
<evidence type="ECO:0000256" key="6">
    <source>
        <dbReference type="ARBA" id="ARBA00039017"/>
    </source>
</evidence>
<dbReference type="InterPro" id="IPR036380">
    <property type="entry name" value="Isochorismatase-like_sf"/>
</dbReference>
<keyword evidence="10" id="KW-1185">Reference proteome</keyword>
<evidence type="ECO:0000259" key="8">
    <source>
        <dbReference type="Pfam" id="PF00857"/>
    </source>
</evidence>
<dbReference type="Proteomes" id="UP000189580">
    <property type="component" value="Chromosome c"/>
</dbReference>
<dbReference type="GO" id="GO:0046872">
    <property type="term" value="F:metal ion binding"/>
    <property type="evidence" value="ECO:0007669"/>
    <property type="project" value="UniProtKB-KW"/>
</dbReference>
<dbReference type="CDD" id="cd01011">
    <property type="entry name" value="nicotinamidase"/>
    <property type="match status" value="1"/>
</dbReference>
<evidence type="ECO:0000256" key="2">
    <source>
        <dbReference type="ARBA" id="ARBA00022642"/>
    </source>
</evidence>
<proteinExistence type="inferred from homology"/>
<organism evidence="9 10">
    <name type="scientific">Sugiyamaella lignohabitans</name>
    <dbReference type="NCBI Taxonomy" id="796027"/>
    <lineage>
        <taxon>Eukaryota</taxon>
        <taxon>Fungi</taxon>
        <taxon>Dikarya</taxon>
        <taxon>Ascomycota</taxon>
        <taxon>Saccharomycotina</taxon>
        <taxon>Dipodascomycetes</taxon>
        <taxon>Dipodascales</taxon>
        <taxon>Trichomonascaceae</taxon>
        <taxon>Sugiyamaella</taxon>
    </lineage>
</organism>